<dbReference type="AlphaFoldDB" id="A0A1D9P626"/>
<keyword evidence="1" id="KW-1133">Transmembrane helix</keyword>
<keyword evidence="1" id="KW-0812">Transmembrane</keyword>
<feature type="transmembrane region" description="Helical" evidence="1">
    <location>
        <begin position="15"/>
        <end position="35"/>
    </location>
</feature>
<evidence type="ECO:0000256" key="1">
    <source>
        <dbReference type="SAM" id="Phobius"/>
    </source>
</evidence>
<organism evidence="2 3">
    <name type="scientific">Butyrivibrio hungatei</name>
    <dbReference type="NCBI Taxonomy" id="185008"/>
    <lineage>
        <taxon>Bacteria</taxon>
        <taxon>Bacillati</taxon>
        <taxon>Bacillota</taxon>
        <taxon>Clostridia</taxon>
        <taxon>Lachnospirales</taxon>
        <taxon>Lachnospiraceae</taxon>
        <taxon>Butyrivibrio</taxon>
    </lineage>
</organism>
<proteinExistence type="predicted"/>
<dbReference type="Proteomes" id="UP000179284">
    <property type="component" value="Chromosome I"/>
</dbReference>
<keyword evidence="1" id="KW-0472">Membrane</keyword>
<evidence type="ECO:0000313" key="3">
    <source>
        <dbReference type="Proteomes" id="UP000179284"/>
    </source>
</evidence>
<sequence length="54" mass="6100">MCKKSNNIEQFQLNLGLYLIVIVVVFAIVGISMLMSISKVKNDEIIEVLKEDIC</sequence>
<reference evidence="3" key="1">
    <citation type="submission" date="2016-10" db="EMBL/GenBank/DDBJ databases">
        <title>The complete genome sequence of the rumen bacterium Butyrivibrio hungatei MB2003.</title>
        <authorList>
            <person name="Palevich N."/>
            <person name="Kelly W.J."/>
            <person name="Leahy S.C."/>
            <person name="Altermann E."/>
            <person name="Rakonjac J."/>
            <person name="Attwood G.T."/>
        </authorList>
    </citation>
    <scope>NUCLEOTIDE SEQUENCE [LARGE SCALE GENOMIC DNA]</scope>
    <source>
        <strain evidence="3">MB2003</strain>
    </source>
</reference>
<keyword evidence="3" id="KW-1185">Reference proteome</keyword>
<name>A0A1D9P626_9FIRM</name>
<protein>
    <submittedName>
        <fullName evidence="2">Uncharacterized protein</fullName>
    </submittedName>
</protein>
<dbReference type="EMBL" id="CP017831">
    <property type="protein sequence ID" value="AOZ97784.1"/>
    <property type="molecule type" value="Genomic_DNA"/>
</dbReference>
<evidence type="ECO:0000313" key="2">
    <source>
        <dbReference type="EMBL" id="AOZ97784.1"/>
    </source>
</evidence>
<accession>A0A1D9P626</accession>
<dbReference type="KEGG" id="bhu:bhn_I2752"/>
<gene>
    <name evidence="2" type="ORF">bhn_I2752</name>
</gene>